<feature type="transmembrane region" description="Helical" evidence="3">
    <location>
        <begin position="588"/>
        <end position="609"/>
    </location>
</feature>
<proteinExistence type="predicted"/>
<dbReference type="AlphaFoldDB" id="A0A371AT56"/>
<keyword evidence="1" id="KW-1188">Viral release from host cell</keyword>
<evidence type="ECO:0000259" key="4">
    <source>
        <dbReference type="Pfam" id="PF10145"/>
    </source>
</evidence>
<accession>A0A371AT56</accession>
<feature type="transmembrane region" description="Helical" evidence="3">
    <location>
        <begin position="555"/>
        <end position="582"/>
    </location>
</feature>
<dbReference type="Proteomes" id="UP000255036">
    <property type="component" value="Unassembled WGS sequence"/>
</dbReference>
<dbReference type="RefSeq" id="WP_115482691.1">
    <property type="nucleotide sequence ID" value="NZ_QRCT01000048.1"/>
</dbReference>
<keyword evidence="3" id="KW-0472">Membrane</keyword>
<evidence type="ECO:0000313" key="6">
    <source>
        <dbReference type="Proteomes" id="UP000255036"/>
    </source>
</evidence>
<keyword evidence="3" id="KW-1133">Transmembrane helix</keyword>
<dbReference type="PANTHER" id="PTHR37813">
    <property type="entry name" value="FELS-2 PROPHAGE PROTEIN"/>
    <property type="match status" value="1"/>
</dbReference>
<evidence type="ECO:0000256" key="2">
    <source>
        <dbReference type="SAM" id="Coils"/>
    </source>
</evidence>
<dbReference type="OrthoDB" id="28713at2"/>
<comment type="caution">
    <text evidence="5">The sequence shown here is derived from an EMBL/GenBank/DDBJ whole genome shotgun (WGS) entry which is preliminary data.</text>
</comment>
<sequence>MAKKGSIGANIALDGEKEFRAAITNINSSMKVLTSEMKKVSAEFSDNKNSVTALTSQNQVLNKQIEQQRQKVETLKKALENSKNQYGENDKKTKAWQVSLNNAEADLIKLNKEVTDNEKALEEAGNATGKMSKGLKDVGNNAGDAEKKTLTFSSVLKANLLSSAIIGGIKKLGSALNEMAKDTVGFAMDSQTAFNKLISKTGATEAEFADLKDTMNNIYASNFGEDMQDVASALATVKQQTGLAGDALEDTTKQAITMRDTFDFEVTESIRAANMLMTTFGVSSEEAFNLIAQGAQGGLDKDGDMLDSLNEYSVHFQNLGLDAENMFNMLKNGAKGGAFSIDKLGDAAKEFGIKVKDGSADEAFKELGLSVDETKAKFGEGGEAAKKAFQDVASALFSVKDPIAQNNLGVQMFGTMWEDLGAKGVKAMTDIDGNISTTSKSLENINNTRYDDIGSAMEGLGRTIKTKVVEQLEEKLLPTIKDLIKQVENNAPKIISSIEDIAKKITSVVTFITDNKEGVIAAIVGITTVIGLWKAAILAVTIAEQAHNIAKLASVASTVASTVALGASTAATGIATAAQWALNAALSANPIGIIITLVAGLVAALVILWNKNEGFRNAVINIFNTLKNVISGFVEGVKGFFGAIVNFVKSNWKQLLLLIVNPFAGAFALVYKHNAKFRKAVDDLVKKVKKLIVNMATGMINAVKTLPSKFFNTGKNIVKFLWNGISGLVSWALGKLGGFATSIINKVTSGVKGIVGVGKNIVKGLWDGISGLVSWIYEKVSGFAGTVISNISSGVTGIADVGKNLIQGLWNGINNMASWIRDKIQGFGKGVLDNLKNFFGIHSPSTVFRDEIGKYLAQGLGIGFTNEMDGITKDINKSIPTDFEMSATYQTTKIQKNLVSDTSVEGLYNLVSSAVSTALSTQTKDTELIDYTKIGKAVGNEVAKINFGISLNDREFARGMKEMGVAFK</sequence>
<keyword evidence="6" id="KW-1185">Reference proteome</keyword>
<gene>
    <name evidence="5" type="ORF">DWV06_13390</name>
</gene>
<feature type="coiled-coil region" evidence="2">
    <location>
        <begin position="51"/>
        <end position="120"/>
    </location>
</feature>
<feature type="transmembrane region" description="Helical" evidence="3">
    <location>
        <begin position="654"/>
        <end position="671"/>
    </location>
</feature>
<keyword evidence="3" id="KW-0812">Transmembrane</keyword>
<dbReference type="Pfam" id="PF10145">
    <property type="entry name" value="PhageMin_Tail"/>
    <property type="match status" value="1"/>
</dbReference>
<evidence type="ECO:0000256" key="1">
    <source>
        <dbReference type="ARBA" id="ARBA00022612"/>
    </source>
</evidence>
<keyword evidence="2" id="KW-0175">Coiled coil</keyword>
<evidence type="ECO:0000256" key="3">
    <source>
        <dbReference type="SAM" id="Phobius"/>
    </source>
</evidence>
<name>A0A371AT56_9FIRM</name>
<dbReference type="PANTHER" id="PTHR37813:SF1">
    <property type="entry name" value="FELS-2 PROPHAGE PROTEIN"/>
    <property type="match status" value="1"/>
</dbReference>
<reference evidence="5 6" key="1">
    <citation type="submission" date="2018-07" db="EMBL/GenBank/DDBJ databases">
        <title>Anaerosacharophilus polymeroproducens gen. nov. sp. nov., an anaerobic bacterium isolated from salt field.</title>
        <authorList>
            <person name="Kim W."/>
            <person name="Yang S.-H."/>
            <person name="Oh J."/>
            <person name="Lee J.-H."/>
            <person name="Kwon K.K."/>
        </authorList>
    </citation>
    <scope>NUCLEOTIDE SEQUENCE [LARGE SCALE GENOMIC DNA]</scope>
    <source>
        <strain evidence="5 6">MCWD5</strain>
    </source>
</reference>
<feature type="transmembrane region" description="Helical" evidence="3">
    <location>
        <begin position="629"/>
        <end position="648"/>
    </location>
</feature>
<evidence type="ECO:0000313" key="5">
    <source>
        <dbReference type="EMBL" id="RDU22757.1"/>
    </source>
</evidence>
<organism evidence="5 6">
    <name type="scientific">Anaerosacchariphilus polymeriproducens</name>
    <dbReference type="NCBI Taxonomy" id="1812858"/>
    <lineage>
        <taxon>Bacteria</taxon>
        <taxon>Bacillati</taxon>
        <taxon>Bacillota</taxon>
        <taxon>Clostridia</taxon>
        <taxon>Lachnospirales</taxon>
        <taxon>Lachnospiraceae</taxon>
        <taxon>Anaerosacchariphilus</taxon>
    </lineage>
</organism>
<feature type="transmembrane region" description="Helical" evidence="3">
    <location>
        <begin position="519"/>
        <end position="543"/>
    </location>
</feature>
<protein>
    <recommendedName>
        <fullName evidence="4">Phage tail tape measure protein domain-containing protein</fullName>
    </recommendedName>
</protein>
<dbReference type="SUPFAM" id="SSF57997">
    <property type="entry name" value="Tropomyosin"/>
    <property type="match status" value="1"/>
</dbReference>
<dbReference type="EMBL" id="QRCT01000048">
    <property type="protein sequence ID" value="RDU22757.1"/>
    <property type="molecule type" value="Genomic_DNA"/>
</dbReference>
<dbReference type="Gene3D" id="1.10.287.1490">
    <property type="match status" value="1"/>
</dbReference>
<dbReference type="InterPro" id="IPR010090">
    <property type="entry name" value="Phage_tape_meas"/>
</dbReference>
<feature type="domain" description="Phage tail tape measure protein" evidence="4">
    <location>
        <begin position="220"/>
        <end position="414"/>
    </location>
</feature>